<evidence type="ECO:0000313" key="14">
    <source>
        <dbReference type="Proteomes" id="UP000295444"/>
    </source>
</evidence>
<dbReference type="InterPro" id="IPR000866">
    <property type="entry name" value="AhpC/TSA"/>
</dbReference>
<keyword evidence="14" id="KW-1185">Reference proteome</keyword>
<protein>
    <recommendedName>
        <fullName evidence="2">thioredoxin-dependent peroxiredoxin</fullName>
        <ecNumber evidence="2">1.11.1.24</ecNumber>
    </recommendedName>
    <alternativeName>
        <fullName evidence="10">Bacterioferritin comigratory protein</fullName>
    </alternativeName>
    <alternativeName>
        <fullName evidence="8">Thioredoxin peroxidase</fullName>
    </alternativeName>
</protein>
<dbReference type="PANTHER" id="PTHR42801">
    <property type="entry name" value="THIOREDOXIN-DEPENDENT PEROXIDE REDUCTASE"/>
    <property type="match status" value="1"/>
</dbReference>
<dbReference type="GO" id="GO:0005737">
    <property type="term" value="C:cytoplasm"/>
    <property type="evidence" value="ECO:0007669"/>
    <property type="project" value="TreeGrafter"/>
</dbReference>
<dbReference type="PANTHER" id="PTHR42801:SF7">
    <property type="entry name" value="SLL1159 PROTEIN"/>
    <property type="match status" value="1"/>
</dbReference>
<name>A0A4R6SA70_LABRH</name>
<comment type="function">
    <text evidence="1">Thiol-specific peroxidase that catalyzes the reduction of hydrogen peroxide and organic hydroperoxides to water and alcohols, respectively. Plays a role in cell protection against oxidative stress by detoxifying peroxides and as sensor of hydrogen peroxide-mediated signaling events.</text>
</comment>
<dbReference type="GO" id="GO:0008379">
    <property type="term" value="F:thioredoxin peroxidase activity"/>
    <property type="evidence" value="ECO:0007669"/>
    <property type="project" value="TreeGrafter"/>
</dbReference>
<evidence type="ECO:0000256" key="7">
    <source>
        <dbReference type="ARBA" id="ARBA00023284"/>
    </source>
</evidence>
<evidence type="ECO:0000256" key="9">
    <source>
        <dbReference type="ARBA" id="ARBA00038489"/>
    </source>
</evidence>
<keyword evidence="7" id="KW-0676">Redox-active center</keyword>
<keyword evidence="4" id="KW-0049">Antioxidant</keyword>
<dbReference type="CDD" id="cd02970">
    <property type="entry name" value="PRX_like2"/>
    <property type="match status" value="1"/>
</dbReference>
<dbReference type="OrthoDB" id="9809746at2"/>
<dbReference type="PROSITE" id="PS51352">
    <property type="entry name" value="THIOREDOXIN_2"/>
    <property type="match status" value="1"/>
</dbReference>
<evidence type="ECO:0000256" key="3">
    <source>
        <dbReference type="ARBA" id="ARBA00022559"/>
    </source>
</evidence>
<keyword evidence="6" id="KW-1015">Disulfide bond</keyword>
<feature type="domain" description="Thioredoxin" evidence="12">
    <location>
        <begin position="46"/>
        <end position="220"/>
    </location>
</feature>
<comment type="similarity">
    <text evidence="9">Belongs to the peroxiredoxin family. BCP/PrxQ subfamily.</text>
</comment>
<evidence type="ECO:0000256" key="4">
    <source>
        <dbReference type="ARBA" id="ARBA00022862"/>
    </source>
</evidence>
<evidence type="ECO:0000256" key="8">
    <source>
        <dbReference type="ARBA" id="ARBA00032824"/>
    </source>
</evidence>
<evidence type="ECO:0000256" key="2">
    <source>
        <dbReference type="ARBA" id="ARBA00013017"/>
    </source>
</evidence>
<gene>
    <name evidence="13" type="ORF">EV186_104709</name>
</gene>
<keyword evidence="3" id="KW-0575">Peroxidase</keyword>
<dbReference type="Proteomes" id="UP000295444">
    <property type="component" value="Unassembled WGS sequence"/>
</dbReference>
<dbReference type="EC" id="1.11.1.24" evidence="2"/>
<dbReference type="GO" id="GO:0034599">
    <property type="term" value="P:cellular response to oxidative stress"/>
    <property type="evidence" value="ECO:0007669"/>
    <property type="project" value="TreeGrafter"/>
</dbReference>
<comment type="caution">
    <text evidence="13">The sequence shown here is derived from an EMBL/GenBank/DDBJ whole genome shotgun (WGS) entry which is preliminary data.</text>
</comment>
<dbReference type="InterPro" id="IPR036249">
    <property type="entry name" value="Thioredoxin-like_sf"/>
</dbReference>
<evidence type="ECO:0000256" key="10">
    <source>
        <dbReference type="ARBA" id="ARBA00041373"/>
    </source>
</evidence>
<keyword evidence="5" id="KW-0560">Oxidoreductase</keyword>
<dbReference type="EMBL" id="SNXZ01000004">
    <property type="protein sequence ID" value="TDP96721.1"/>
    <property type="molecule type" value="Genomic_DNA"/>
</dbReference>
<proteinExistence type="inferred from homology"/>
<dbReference type="InterPro" id="IPR013766">
    <property type="entry name" value="Thioredoxin_domain"/>
</dbReference>
<comment type="catalytic activity">
    <reaction evidence="11">
        <text>a hydroperoxide + [thioredoxin]-dithiol = an alcohol + [thioredoxin]-disulfide + H2O</text>
        <dbReference type="Rhea" id="RHEA:62620"/>
        <dbReference type="Rhea" id="RHEA-COMP:10698"/>
        <dbReference type="Rhea" id="RHEA-COMP:10700"/>
        <dbReference type="ChEBI" id="CHEBI:15377"/>
        <dbReference type="ChEBI" id="CHEBI:29950"/>
        <dbReference type="ChEBI" id="CHEBI:30879"/>
        <dbReference type="ChEBI" id="CHEBI:35924"/>
        <dbReference type="ChEBI" id="CHEBI:50058"/>
        <dbReference type="EC" id="1.11.1.24"/>
    </reaction>
</comment>
<organism evidence="13 14">
    <name type="scientific">Labedaea rhizosphaerae</name>
    <dbReference type="NCBI Taxonomy" id="598644"/>
    <lineage>
        <taxon>Bacteria</taxon>
        <taxon>Bacillati</taxon>
        <taxon>Actinomycetota</taxon>
        <taxon>Actinomycetes</taxon>
        <taxon>Pseudonocardiales</taxon>
        <taxon>Pseudonocardiaceae</taxon>
        <taxon>Labedaea</taxon>
    </lineage>
</organism>
<evidence type="ECO:0000256" key="5">
    <source>
        <dbReference type="ARBA" id="ARBA00023002"/>
    </source>
</evidence>
<dbReference type="InterPro" id="IPR050924">
    <property type="entry name" value="Peroxiredoxin_BCP/PrxQ"/>
</dbReference>
<evidence type="ECO:0000256" key="1">
    <source>
        <dbReference type="ARBA" id="ARBA00003330"/>
    </source>
</evidence>
<evidence type="ECO:0000256" key="6">
    <source>
        <dbReference type="ARBA" id="ARBA00023157"/>
    </source>
</evidence>
<dbReference type="SUPFAM" id="SSF52833">
    <property type="entry name" value="Thioredoxin-like"/>
    <property type="match status" value="1"/>
</dbReference>
<dbReference type="Gene3D" id="3.40.30.10">
    <property type="entry name" value="Glutaredoxin"/>
    <property type="match status" value="1"/>
</dbReference>
<sequence>MTETPIADQSTVLQETMAGQLPAEVLAAFGAERAEFAAAGIPSGVATPGTDLPDADVLDVHGNPTTLRAALAGRPAVVVFYRGSWCPYCNLALRTYQTELVEPLTARGGVLVAISPQKPDGSLSMRETNDLTFTVLSDPGNAVAGKLGVLTEPTSDAKAAQAVLGLDVAATNADGTTVIPMPTTVIVDGAGTIRWIDVHPDYATRSEPAEILAAYDAAFRS</sequence>
<evidence type="ECO:0000259" key="12">
    <source>
        <dbReference type="PROSITE" id="PS51352"/>
    </source>
</evidence>
<evidence type="ECO:0000313" key="13">
    <source>
        <dbReference type="EMBL" id="TDP96721.1"/>
    </source>
</evidence>
<dbReference type="GO" id="GO:0045454">
    <property type="term" value="P:cell redox homeostasis"/>
    <property type="evidence" value="ECO:0007669"/>
    <property type="project" value="TreeGrafter"/>
</dbReference>
<dbReference type="AlphaFoldDB" id="A0A4R6SA70"/>
<dbReference type="RefSeq" id="WP_133852037.1">
    <property type="nucleotide sequence ID" value="NZ_SNXZ01000004.1"/>
</dbReference>
<evidence type="ECO:0000256" key="11">
    <source>
        <dbReference type="ARBA" id="ARBA00049091"/>
    </source>
</evidence>
<reference evidence="13 14" key="1">
    <citation type="submission" date="2019-03" db="EMBL/GenBank/DDBJ databases">
        <title>Genomic Encyclopedia of Type Strains, Phase IV (KMG-IV): sequencing the most valuable type-strain genomes for metagenomic binning, comparative biology and taxonomic classification.</title>
        <authorList>
            <person name="Goeker M."/>
        </authorList>
    </citation>
    <scope>NUCLEOTIDE SEQUENCE [LARGE SCALE GENOMIC DNA]</scope>
    <source>
        <strain evidence="13 14">DSM 45361</strain>
    </source>
</reference>
<dbReference type="Pfam" id="PF00578">
    <property type="entry name" value="AhpC-TSA"/>
    <property type="match status" value="1"/>
</dbReference>
<accession>A0A4R6SA70</accession>